<protein>
    <submittedName>
        <fullName evidence="1">Uncharacterized protein</fullName>
    </submittedName>
</protein>
<dbReference type="Proteomes" id="UP000033754">
    <property type="component" value="Unassembled WGS sequence"/>
</dbReference>
<proteinExistence type="predicted"/>
<dbReference type="PATRIC" id="fig|1359161.3.peg.678"/>
<accession>A0A0F3NKB0</accession>
<reference evidence="1 2" key="1">
    <citation type="submission" date="2015-01" db="EMBL/GenBank/DDBJ databases">
        <title>Genome Sequencing of Rickettsiales.</title>
        <authorList>
            <person name="Daugherty S.C."/>
            <person name="Su Q."/>
            <person name="Abolude K."/>
            <person name="Beier-Sexton M."/>
            <person name="Carlyon J.A."/>
            <person name="Carter R."/>
            <person name="Day N.P."/>
            <person name="Dumler S.J."/>
            <person name="Dyachenko V."/>
            <person name="Godinez A."/>
            <person name="Kurtti T.J."/>
            <person name="Lichay M."/>
            <person name="Mullins K.E."/>
            <person name="Ott S."/>
            <person name="Pappas-Brown V."/>
            <person name="Paris D.H."/>
            <person name="Patel P."/>
            <person name="Richards A.L."/>
            <person name="Sadzewicz L."/>
            <person name="Sears K."/>
            <person name="Seidman D."/>
            <person name="Sengamalay N."/>
            <person name="Stenos J."/>
            <person name="Tallon L.J."/>
            <person name="Vincent G."/>
            <person name="Fraser C.M."/>
            <person name="Munderloh U."/>
            <person name="Dunning-Hotopp J.C."/>
        </authorList>
    </citation>
    <scope>NUCLEOTIDE SEQUENCE [LARGE SCALE GENOMIC DNA]</scope>
    <source>
        <strain evidence="1 2">NCH-1</strain>
    </source>
</reference>
<sequence length="51" mass="5766">MEKIKNRYCCLKVRSFGGEVILVLNNVFAIHIAASRKCTNQRIAKIISCVL</sequence>
<evidence type="ECO:0000313" key="1">
    <source>
        <dbReference type="EMBL" id="KJV68201.1"/>
    </source>
</evidence>
<name>A0A0F3NKB0_ANAPH</name>
<evidence type="ECO:0000313" key="2">
    <source>
        <dbReference type="Proteomes" id="UP000033754"/>
    </source>
</evidence>
<organism evidence="1 2">
    <name type="scientific">Anaplasma phagocytophilum str. NCH-1</name>
    <dbReference type="NCBI Taxonomy" id="1359161"/>
    <lineage>
        <taxon>Bacteria</taxon>
        <taxon>Pseudomonadati</taxon>
        <taxon>Pseudomonadota</taxon>
        <taxon>Alphaproteobacteria</taxon>
        <taxon>Rickettsiales</taxon>
        <taxon>Anaplasmataceae</taxon>
        <taxon>Anaplasma</taxon>
        <taxon>phagocytophilum group</taxon>
    </lineage>
</organism>
<gene>
    <name evidence="1" type="ORF">EPHNCH_0598</name>
</gene>
<comment type="caution">
    <text evidence="1">The sequence shown here is derived from an EMBL/GenBank/DDBJ whole genome shotgun (WGS) entry which is preliminary data.</text>
</comment>
<dbReference type="AlphaFoldDB" id="A0A0F3NKB0"/>
<dbReference type="EMBL" id="LANT01000002">
    <property type="protein sequence ID" value="KJV68201.1"/>
    <property type="molecule type" value="Genomic_DNA"/>
</dbReference>